<dbReference type="GO" id="GO:0003677">
    <property type="term" value="F:DNA binding"/>
    <property type="evidence" value="ECO:0007669"/>
    <property type="project" value="UniProtKB-UniRule"/>
</dbReference>
<dbReference type="InterPro" id="IPR036186">
    <property type="entry name" value="Serpin_sf"/>
</dbReference>
<evidence type="ECO:0000256" key="2">
    <source>
        <dbReference type="ARBA" id="ARBA00023125"/>
    </source>
</evidence>
<name>E3UJT9_MNELE</name>
<dbReference type="EMBL" id="HM444096">
    <property type="protein sequence ID" value="ADO22617.1"/>
    <property type="molecule type" value="mRNA"/>
</dbReference>
<comment type="similarity">
    <text evidence="1 6">Belongs to the serpin family.</text>
</comment>
<dbReference type="AlphaFoldDB" id="E3UJT9"/>
<dbReference type="PROSITE" id="PS00027">
    <property type="entry name" value="HOMEOBOX_1"/>
    <property type="match status" value="1"/>
</dbReference>
<accession>E3UJT9</accession>
<dbReference type="CDD" id="cd00086">
    <property type="entry name" value="homeodomain"/>
    <property type="match status" value="1"/>
</dbReference>
<sequence length="628" mass="71500">MVDVIKSRSKIENLTSSDVVVNMQSLDVSAELVIPSRSTLHFLMDLLNFHQEILFSERFPLIPLSDVPPNIDPFSPNSPVTISGPSLNLPSVGDPDSSSSEPIPSIVINHYPKPLTQFPLSAEKPYLSVSRTKFTPLQLEMLEERFRLSPVIGREEREELAEQIGVPHLVLRNWFQNRRARQRKSEEVQRKIDEAAATANTTRYGQSADLFLRNGFTRAANRSSRIDWMVLINDGAVCVSRPRHPHHKKKDICCGGTHVAYNAMARISHQFAYDIIGAHVQHSGPVDLAISPYSIISVLQALSLGARGQTKFEIDSQLKFSSNRNHEIMKCSLDSFQQESNVTVLVASRLFADEPLMKCLDPVFAKELKYYYDSDVEGVPFSKDPATAWKSVNTFVEEKTNGIVSDFVNRQHIDVPMMTIEGLFRSITISKYKYYGDNLKVHLVISFDFCSEKVAFLTQPKVQVVELPYSDEKYNMYIFMAEKGKLNLSFMESIINQETIPTFKTHYLEDQDRPLKVVLPKFKISSEIDISRALYEKGVKKLFSRDADLEGIFSEFPVHFNKMYHKSVIEVTEEGTTAAGATSYTLIRAYEKQEEFIINRPFVYVIHDACNNMVLFQGRFYGRNLEED</sequence>
<dbReference type="SMART" id="SM00389">
    <property type="entry name" value="HOX"/>
    <property type="match status" value="1"/>
</dbReference>
<dbReference type="CDD" id="cd00172">
    <property type="entry name" value="serpin"/>
    <property type="match status" value="1"/>
</dbReference>
<feature type="domain" description="Homeobox" evidence="8">
    <location>
        <begin position="131"/>
        <end position="185"/>
    </location>
</feature>
<dbReference type="Pfam" id="PF00079">
    <property type="entry name" value="Serpin"/>
    <property type="match status" value="1"/>
</dbReference>
<dbReference type="InterPro" id="IPR023795">
    <property type="entry name" value="Serpin_CS"/>
</dbReference>
<proteinExistence type="evidence at transcript level"/>
<feature type="DNA-binding region" description="Homeobox" evidence="5">
    <location>
        <begin position="133"/>
        <end position="186"/>
    </location>
</feature>
<gene>
    <name evidence="9" type="primary">HD07c</name>
</gene>
<evidence type="ECO:0000259" key="8">
    <source>
        <dbReference type="PROSITE" id="PS50071"/>
    </source>
</evidence>
<dbReference type="GO" id="GO:0004867">
    <property type="term" value="F:serine-type endopeptidase inhibitor activity"/>
    <property type="evidence" value="ECO:0007669"/>
    <property type="project" value="InterPro"/>
</dbReference>
<dbReference type="SUPFAM" id="SSF56574">
    <property type="entry name" value="Serpins"/>
    <property type="match status" value="1"/>
</dbReference>
<evidence type="ECO:0000256" key="1">
    <source>
        <dbReference type="ARBA" id="ARBA00009500"/>
    </source>
</evidence>
<evidence type="ECO:0000256" key="4">
    <source>
        <dbReference type="ARBA" id="ARBA00023242"/>
    </source>
</evidence>
<dbReference type="Gene3D" id="3.30.497.10">
    <property type="entry name" value="Antithrombin, subunit I, domain 2"/>
    <property type="match status" value="1"/>
</dbReference>
<dbReference type="GO" id="GO:0005615">
    <property type="term" value="C:extracellular space"/>
    <property type="evidence" value="ECO:0007669"/>
    <property type="project" value="InterPro"/>
</dbReference>
<evidence type="ECO:0000313" key="9">
    <source>
        <dbReference type="EMBL" id="ADO22617.1"/>
    </source>
</evidence>
<dbReference type="InterPro" id="IPR042185">
    <property type="entry name" value="Serpin_sf_2"/>
</dbReference>
<dbReference type="PANTHER" id="PTHR11461">
    <property type="entry name" value="SERINE PROTEASE INHIBITOR, SERPIN"/>
    <property type="match status" value="1"/>
</dbReference>
<dbReference type="PROSITE" id="PS50071">
    <property type="entry name" value="HOMEOBOX_2"/>
    <property type="match status" value="1"/>
</dbReference>
<keyword evidence="2 5" id="KW-0238">DNA-binding</keyword>
<dbReference type="PANTHER" id="PTHR11461:SF211">
    <property type="entry name" value="GH10112P-RELATED"/>
    <property type="match status" value="1"/>
</dbReference>
<dbReference type="InterPro" id="IPR042178">
    <property type="entry name" value="Serpin_sf_1"/>
</dbReference>
<evidence type="ECO:0000256" key="6">
    <source>
        <dbReference type="RuleBase" id="RU000411"/>
    </source>
</evidence>
<protein>
    <submittedName>
        <fullName evidence="9">Homeobox transcription factor HD07c</fullName>
    </submittedName>
</protein>
<dbReference type="GO" id="GO:0000981">
    <property type="term" value="F:DNA-binding transcription factor activity, RNA polymerase II-specific"/>
    <property type="evidence" value="ECO:0007669"/>
    <property type="project" value="InterPro"/>
</dbReference>
<evidence type="ECO:0000256" key="5">
    <source>
        <dbReference type="PROSITE-ProRule" id="PRU00108"/>
    </source>
</evidence>
<keyword evidence="3 5" id="KW-0371">Homeobox</keyword>
<organism evidence="9">
    <name type="scientific">Mnemiopsis leidyi</name>
    <name type="common">Sea walnut</name>
    <name type="synonym">Warty comb jellyfish</name>
    <dbReference type="NCBI Taxonomy" id="27923"/>
    <lineage>
        <taxon>Eukaryota</taxon>
        <taxon>Metazoa</taxon>
        <taxon>Ctenophora</taxon>
        <taxon>Tentaculata</taxon>
        <taxon>Lobata</taxon>
        <taxon>Bolinopsidae</taxon>
        <taxon>Mnemiopsis</taxon>
    </lineage>
</organism>
<dbReference type="InterPro" id="IPR000215">
    <property type="entry name" value="Serpin_fam"/>
</dbReference>
<comment type="subcellular location">
    <subcellularLocation>
        <location evidence="5 7">Nucleus</location>
    </subcellularLocation>
</comment>
<evidence type="ECO:0000256" key="7">
    <source>
        <dbReference type="RuleBase" id="RU000682"/>
    </source>
</evidence>
<dbReference type="InterPro" id="IPR001356">
    <property type="entry name" value="HD"/>
</dbReference>
<dbReference type="InterPro" id="IPR023796">
    <property type="entry name" value="Serpin_dom"/>
</dbReference>
<keyword evidence="4 5" id="KW-0539">Nucleus</keyword>
<dbReference type="SMART" id="SM00093">
    <property type="entry name" value="SERPIN"/>
    <property type="match status" value="1"/>
</dbReference>
<dbReference type="Pfam" id="PF00046">
    <property type="entry name" value="Homeodomain"/>
    <property type="match status" value="1"/>
</dbReference>
<dbReference type="GO" id="GO:0005634">
    <property type="term" value="C:nucleus"/>
    <property type="evidence" value="ECO:0007669"/>
    <property type="project" value="UniProtKB-SubCell"/>
</dbReference>
<reference evidence="9" key="1">
    <citation type="journal article" date="2010" name="Evodevo">
        <title>The homeodomain complement of the ctenophore Mnemiopsis leidyi suggests that Ctenophora and Porifera diverged prior to the ParaHoxozoa.</title>
        <authorList>
            <person name="Ryan J.F."/>
            <person name="Pang K."/>
            <person name="NISC Comparative Sequencing Program"/>
            <person name="Mullikin J.C."/>
            <person name="Martindale M.Q."/>
            <person name="Baxevanis A.D."/>
        </authorList>
    </citation>
    <scope>NUCLEOTIDE SEQUENCE</scope>
</reference>
<dbReference type="InterPro" id="IPR017970">
    <property type="entry name" value="Homeobox_CS"/>
</dbReference>
<dbReference type="Gene3D" id="2.30.39.10">
    <property type="entry name" value="Alpha-1-antitrypsin, domain 1"/>
    <property type="match status" value="1"/>
</dbReference>
<dbReference type="InterPro" id="IPR009057">
    <property type="entry name" value="Homeodomain-like_sf"/>
</dbReference>
<dbReference type="PROSITE" id="PS00284">
    <property type="entry name" value="SERPIN"/>
    <property type="match status" value="1"/>
</dbReference>
<dbReference type="SUPFAM" id="SSF46689">
    <property type="entry name" value="Homeodomain-like"/>
    <property type="match status" value="1"/>
</dbReference>
<dbReference type="Gene3D" id="1.10.10.60">
    <property type="entry name" value="Homeodomain-like"/>
    <property type="match status" value="1"/>
</dbReference>
<evidence type="ECO:0000256" key="3">
    <source>
        <dbReference type="ARBA" id="ARBA00023155"/>
    </source>
</evidence>